<protein>
    <submittedName>
        <fullName evidence="1">Uncharacterized protein</fullName>
    </submittedName>
</protein>
<name>A0ABS5A6L4_9PSEU</name>
<dbReference type="RefSeq" id="WP_143343078.1">
    <property type="nucleotide sequence ID" value="NZ_JAGIOO010000001.1"/>
</dbReference>
<dbReference type="EMBL" id="JAGIOO010000001">
    <property type="protein sequence ID" value="MBP2471897.1"/>
    <property type="molecule type" value="Genomic_DNA"/>
</dbReference>
<dbReference type="Proteomes" id="UP001519363">
    <property type="component" value="Unassembled WGS sequence"/>
</dbReference>
<accession>A0ABS5A6L4</accession>
<reference evidence="1 2" key="1">
    <citation type="submission" date="2021-03" db="EMBL/GenBank/DDBJ databases">
        <title>Sequencing the genomes of 1000 actinobacteria strains.</title>
        <authorList>
            <person name="Klenk H.-P."/>
        </authorList>
    </citation>
    <scope>NUCLEOTIDE SEQUENCE [LARGE SCALE GENOMIC DNA]</scope>
    <source>
        <strain evidence="1 2">DSM 44580</strain>
    </source>
</reference>
<evidence type="ECO:0000313" key="2">
    <source>
        <dbReference type="Proteomes" id="UP001519363"/>
    </source>
</evidence>
<keyword evidence="2" id="KW-1185">Reference proteome</keyword>
<evidence type="ECO:0000313" key="1">
    <source>
        <dbReference type="EMBL" id="MBP2471897.1"/>
    </source>
</evidence>
<proteinExistence type="predicted"/>
<organism evidence="1 2">
    <name type="scientific">Crossiella equi</name>
    <dbReference type="NCBI Taxonomy" id="130796"/>
    <lineage>
        <taxon>Bacteria</taxon>
        <taxon>Bacillati</taxon>
        <taxon>Actinomycetota</taxon>
        <taxon>Actinomycetes</taxon>
        <taxon>Pseudonocardiales</taxon>
        <taxon>Pseudonocardiaceae</taxon>
        <taxon>Crossiella</taxon>
    </lineage>
</organism>
<comment type="caution">
    <text evidence="1">The sequence shown here is derived from an EMBL/GenBank/DDBJ whole genome shotgun (WGS) entry which is preliminary data.</text>
</comment>
<sequence length="108" mass="10987">MTLPIAAASSAADVLRPSAERVDGSLCTAVSRLPASLCAGAGKLAAAFGVKTVCDLGANKYAGLAAALVVLEAPARQARRNPAAARVSQLRRRREGPSAPTVARCWAC</sequence>
<gene>
    <name evidence="1" type="ORF">JOF53_000769</name>
</gene>